<feature type="non-terminal residue" evidence="1">
    <location>
        <position position="43"/>
    </location>
</feature>
<comment type="caution">
    <text evidence="1">The sequence shown here is derived from an EMBL/GenBank/DDBJ whole genome shotgun (WGS) entry which is preliminary data.</text>
</comment>
<protein>
    <submittedName>
        <fullName evidence="1">Uncharacterized protein</fullName>
    </submittedName>
</protein>
<accession>A0A392S3X7</accession>
<keyword evidence="2" id="KW-1185">Reference proteome</keyword>
<dbReference type="Proteomes" id="UP000265520">
    <property type="component" value="Unassembled WGS sequence"/>
</dbReference>
<sequence>MEVLGRNEGTRVWRRWRCERNYNDLWSTVRFWGETKHDKDEDG</sequence>
<organism evidence="1 2">
    <name type="scientific">Trifolium medium</name>
    <dbReference type="NCBI Taxonomy" id="97028"/>
    <lineage>
        <taxon>Eukaryota</taxon>
        <taxon>Viridiplantae</taxon>
        <taxon>Streptophyta</taxon>
        <taxon>Embryophyta</taxon>
        <taxon>Tracheophyta</taxon>
        <taxon>Spermatophyta</taxon>
        <taxon>Magnoliopsida</taxon>
        <taxon>eudicotyledons</taxon>
        <taxon>Gunneridae</taxon>
        <taxon>Pentapetalae</taxon>
        <taxon>rosids</taxon>
        <taxon>fabids</taxon>
        <taxon>Fabales</taxon>
        <taxon>Fabaceae</taxon>
        <taxon>Papilionoideae</taxon>
        <taxon>50 kb inversion clade</taxon>
        <taxon>NPAAA clade</taxon>
        <taxon>Hologalegina</taxon>
        <taxon>IRL clade</taxon>
        <taxon>Trifolieae</taxon>
        <taxon>Trifolium</taxon>
    </lineage>
</organism>
<reference evidence="1 2" key="1">
    <citation type="journal article" date="2018" name="Front. Plant Sci.">
        <title>Red Clover (Trifolium pratense) and Zigzag Clover (T. medium) - A Picture of Genomic Similarities and Differences.</title>
        <authorList>
            <person name="Dluhosova J."/>
            <person name="Istvanek J."/>
            <person name="Nedelnik J."/>
            <person name="Repkova J."/>
        </authorList>
    </citation>
    <scope>NUCLEOTIDE SEQUENCE [LARGE SCALE GENOMIC DNA]</scope>
    <source>
        <strain evidence="2">cv. 10/8</strain>
        <tissue evidence="1">Leaf</tissue>
    </source>
</reference>
<name>A0A392S3X7_9FABA</name>
<dbReference type="EMBL" id="LXQA010319388">
    <property type="protein sequence ID" value="MCI43581.1"/>
    <property type="molecule type" value="Genomic_DNA"/>
</dbReference>
<dbReference type="AlphaFoldDB" id="A0A392S3X7"/>
<proteinExistence type="predicted"/>
<evidence type="ECO:0000313" key="1">
    <source>
        <dbReference type="EMBL" id="MCI43581.1"/>
    </source>
</evidence>
<evidence type="ECO:0000313" key="2">
    <source>
        <dbReference type="Proteomes" id="UP000265520"/>
    </source>
</evidence>